<gene>
    <name evidence="1" type="ORF">AGR4A_pAt10019</name>
</gene>
<dbReference type="EMBL" id="FCNL01000040">
    <property type="protein sequence ID" value="CVI24225.1"/>
    <property type="molecule type" value="Genomic_DNA"/>
</dbReference>
<proteinExistence type="predicted"/>
<evidence type="ECO:0000313" key="1">
    <source>
        <dbReference type="EMBL" id="CVI24225.1"/>
    </source>
</evidence>
<sequence length="112" mass="12669">MQSRLAGLEPGFRDLAVLDLVDADHVDFPLSLRKGSRDGFVIDHDIPYNDTCEQFAVQIRLFEPLDVTRSYVRSACSKQSGWESVILAVVCPPTHERVNVPRIVSLKLFLDR</sequence>
<accession>A0A822VCS5</accession>
<name>A0A822VCS5_AGRTU</name>
<comment type="caution">
    <text evidence="1">The sequence shown here is derived from an EMBL/GenBank/DDBJ whole genome shotgun (WGS) entry which is preliminary data.</text>
</comment>
<evidence type="ECO:0000313" key="2">
    <source>
        <dbReference type="Proteomes" id="UP000192074"/>
    </source>
</evidence>
<dbReference type="Proteomes" id="UP000192074">
    <property type="component" value="Unassembled WGS sequence"/>
</dbReference>
<dbReference type="AlphaFoldDB" id="A0A822VCS5"/>
<organism evidence="1 2">
    <name type="scientific">Agrobacterium tumefaciens str. B6</name>
    <dbReference type="NCBI Taxonomy" id="1183423"/>
    <lineage>
        <taxon>Bacteria</taxon>
        <taxon>Pseudomonadati</taxon>
        <taxon>Pseudomonadota</taxon>
        <taxon>Alphaproteobacteria</taxon>
        <taxon>Hyphomicrobiales</taxon>
        <taxon>Rhizobiaceae</taxon>
        <taxon>Rhizobium/Agrobacterium group</taxon>
        <taxon>Agrobacterium</taxon>
        <taxon>Agrobacterium tumefaciens complex</taxon>
    </lineage>
</organism>
<protein>
    <submittedName>
        <fullName evidence="1">Uncharacterized protein</fullName>
    </submittedName>
</protein>
<reference evidence="1 2" key="1">
    <citation type="submission" date="2016-01" db="EMBL/GenBank/DDBJ databases">
        <authorList>
            <person name="Regsiter A."/>
            <person name="william w."/>
        </authorList>
    </citation>
    <scope>NUCLEOTIDE SEQUENCE [LARGE SCALE GENOMIC DNA]</scope>
    <source>
        <strain evidence="1 2">B6</strain>
    </source>
</reference>